<feature type="domain" description="Mannosidase Ig/CBM-like" evidence="20">
    <location>
        <begin position="702"/>
        <end position="801"/>
    </location>
</feature>
<dbReference type="InterPro" id="IPR017853">
    <property type="entry name" value="GH"/>
</dbReference>
<gene>
    <name evidence="22" type="ORF">PHYEVI_LOCUS410</name>
</gene>
<dbReference type="PANTHER" id="PTHR43730">
    <property type="entry name" value="BETA-MANNOSIDASE"/>
    <property type="match status" value="1"/>
</dbReference>
<dbReference type="InterPro" id="IPR008979">
    <property type="entry name" value="Galactose-bd-like_sf"/>
</dbReference>
<evidence type="ECO:0000256" key="12">
    <source>
        <dbReference type="ARBA" id="ARBA00023295"/>
    </source>
</evidence>
<comment type="subcellular location">
    <subcellularLocation>
        <location evidence="2">Lysosome</location>
    </subcellularLocation>
    <subcellularLocation>
        <location evidence="3">Secreted</location>
    </subcellularLocation>
</comment>
<keyword evidence="9" id="KW-0378">Hydrolase</keyword>
<dbReference type="Pfam" id="PF00703">
    <property type="entry name" value="Glyco_hydro_2"/>
    <property type="match status" value="1"/>
</dbReference>
<dbReference type="PANTHER" id="PTHR43730:SF1">
    <property type="entry name" value="BETA-MANNOSIDASE"/>
    <property type="match status" value="1"/>
</dbReference>
<evidence type="ECO:0000256" key="4">
    <source>
        <dbReference type="ARBA" id="ARBA00004740"/>
    </source>
</evidence>
<feature type="domain" description="Beta-mannosidase-like galactose-binding" evidence="21">
    <location>
        <begin position="38"/>
        <end position="205"/>
    </location>
</feature>
<dbReference type="InterPro" id="IPR050887">
    <property type="entry name" value="Beta-mannosidase_GH2"/>
</dbReference>
<evidence type="ECO:0000256" key="11">
    <source>
        <dbReference type="ARBA" id="ARBA00023228"/>
    </source>
</evidence>
<dbReference type="InterPro" id="IPR054593">
    <property type="entry name" value="Beta-mannosidase-like_N2"/>
</dbReference>
<dbReference type="InterPro" id="IPR036156">
    <property type="entry name" value="Beta-gal/glucu_dom_sf"/>
</dbReference>
<dbReference type="Gene3D" id="3.20.20.80">
    <property type="entry name" value="Glycosidases"/>
    <property type="match status" value="1"/>
</dbReference>
<dbReference type="SUPFAM" id="SSF49303">
    <property type="entry name" value="beta-Galactosidase/glucuronidase domain"/>
    <property type="match status" value="2"/>
</dbReference>
<evidence type="ECO:0000256" key="2">
    <source>
        <dbReference type="ARBA" id="ARBA00004371"/>
    </source>
</evidence>
<feature type="signal peptide" evidence="17">
    <location>
        <begin position="1"/>
        <end position="17"/>
    </location>
</feature>
<dbReference type="EMBL" id="OU900094">
    <property type="protein sequence ID" value="CAG9853943.1"/>
    <property type="molecule type" value="Genomic_DNA"/>
</dbReference>
<evidence type="ECO:0000256" key="5">
    <source>
        <dbReference type="ARBA" id="ARBA00011738"/>
    </source>
</evidence>
<keyword evidence="11" id="KW-0458">Lysosome</keyword>
<evidence type="ECO:0000256" key="14">
    <source>
        <dbReference type="ARBA" id="ARBA00038429"/>
    </source>
</evidence>
<evidence type="ECO:0000259" key="21">
    <source>
        <dbReference type="Pfam" id="PF22666"/>
    </source>
</evidence>
<evidence type="ECO:0000256" key="3">
    <source>
        <dbReference type="ARBA" id="ARBA00004613"/>
    </source>
</evidence>
<dbReference type="GO" id="GO:0004567">
    <property type="term" value="F:beta-mannosidase activity"/>
    <property type="evidence" value="ECO:0007669"/>
    <property type="project" value="UniProtKB-EC"/>
</dbReference>
<comment type="pathway">
    <text evidence="4">Glycan metabolism; N-glycan degradation.</text>
</comment>
<evidence type="ECO:0000259" key="19">
    <source>
        <dbReference type="Pfam" id="PF17753"/>
    </source>
</evidence>
<keyword evidence="7" id="KW-0964">Secreted</keyword>
<dbReference type="SUPFAM" id="SSF49785">
    <property type="entry name" value="Galactose-binding domain-like"/>
    <property type="match status" value="1"/>
</dbReference>
<dbReference type="FunFam" id="3.20.20.80:FF:000035">
    <property type="entry name" value="Mannosidase beta"/>
    <property type="match status" value="1"/>
</dbReference>
<evidence type="ECO:0000256" key="7">
    <source>
        <dbReference type="ARBA" id="ARBA00022525"/>
    </source>
</evidence>
<dbReference type="Proteomes" id="UP001153712">
    <property type="component" value="Chromosome 1"/>
</dbReference>
<dbReference type="SUPFAM" id="SSF51445">
    <property type="entry name" value="(Trans)glycosidases"/>
    <property type="match status" value="1"/>
</dbReference>
<dbReference type="InterPro" id="IPR041625">
    <property type="entry name" value="Beta-mannosidase_Ig"/>
</dbReference>
<evidence type="ECO:0000256" key="8">
    <source>
        <dbReference type="ARBA" id="ARBA00022729"/>
    </source>
</evidence>
<dbReference type="Pfam" id="PF22666">
    <property type="entry name" value="Glyco_hydro_2_N2"/>
    <property type="match status" value="1"/>
</dbReference>
<dbReference type="InterPro" id="IPR041447">
    <property type="entry name" value="Mannosidase_ig"/>
</dbReference>
<evidence type="ECO:0000259" key="18">
    <source>
        <dbReference type="Pfam" id="PF00703"/>
    </source>
</evidence>
<comment type="similarity">
    <text evidence="14">Belongs to the glycosyl hydrolase 2 family. Beta-mannosidase B subfamily.</text>
</comment>
<accession>A0A9N9TE29</accession>
<dbReference type="Gene3D" id="2.60.120.260">
    <property type="entry name" value="Galactose-binding domain-like"/>
    <property type="match status" value="1"/>
</dbReference>
<dbReference type="Pfam" id="PF17753">
    <property type="entry name" value="Ig_mannosidase"/>
    <property type="match status" value="1"/>
</dbReference>
<dbReference type="EC" id="3.2.1.25" evidence="6"/>
<dbReference type="InterPro" id="IPR006102">
    <property type="entry name" value="Ig-like_GH2"/>
</dbReference>
<comment type="catalytic activity">
    <reaction evidence="1">
        <text>Hydrolysis of terminal, non-reducing beta-D-mannose residues in beta-D-mannosides.</text>
        <dbReference type="EC" id="3.2.1.25"/>
    </reaction>
</comment>
<dbReference type="InterPro" id="IPR013783">
    <property type="entry name" value="Ig-like_fold"/>
</dbReference>
<evidence type="ECO:0000256" key="6">
    <source>
        <dbReference type="ARBA" id="ARBA00012754"/>
    </source>
</evidence>
<name>A0A9N9TE29_PHYSR</name>
<comment type="subunit">
    <text evidence="5">Homodimer.</text>
</comment>
<dbReference type="GO" id="GO:0006516">
    <property type="term" value="P:glycoprotein catabolic process"/>
    <property type="evidence" value="ECO:0007669"/>
    <property type="project" value="TreeGrafter"/>
</dbReference>
<evidence type="ECO:0000313" key="22">
    <source>
        <dbReference type="EMBL" id="CAG9853943.1"/>
    </source>
</evidence>
<evidence type="ECO:0000256" key="9">
    <source>
        <dbReference type="ARBA" id="ARBA00022801"/>
    </source>
</evidence>
<feature type="domain" description="Glycoside hydrolase family 2 immunoglobulin-like beta-sandwich" evidence="18">
    <location>
        <begin position="220"/>
        <end position="324"/>
    </location>
</feature>
<evidence type="ECO:0000256" key="16">
    <source>
        <dbReference type="ARBA" id="ARBA00041614"/>
    </source>
</evidence>
<feature type="domain" description="Beta-mannosidase Ig-fold" evidence="19">
    <location>
        <begin position="805"/>
        <end position="883"/>
    </location>
</feature>
<dbReference type="Gene3D" id="2.60.40.10">
    <property type="entry name" value="Immunoglobulins"/>
    <property type="match status" value="2"/>
</dbReference>
<evidence type="ECO:0000256" key="17">
    <source>
        <dbReference type="SAM" id="SignalP"/>
    </source>
</evidence>
<evidence type="ECO:0000256" key="1">
    <source>
        <dbReference type="ARBA" id="ARBA00000829"/>
    </source>
</evidence>
<protein>
    <recommendedName>
        <fullName evidence="15">Beta-mannosidase B</fullName>
        <ecNumber evidence="6">3.2.1.25</ecNumber>
    </recommendedName>
    <alternativeName>
        <fullName evidence="13">Mannanase</fullName>
    </alternativeName>
    <alternativeName>
        <fullName evidence="16">Mannanase B</fullName>
    </alternativeName>
</protein>
<dbReference type="GO" id="GO:0005975">
    <property type="term" value="P:carbohydrate metabolic process"/>
    <property type="evidence" value="ECO:0007669"/>
    <property type="project" value="InterPro"/>
</dbReference>
<dbReference type="Pfam" id="PF17786">
    <property type="entry name" value="Mannosidase_ig"/>
    <property type="match status" value="1"/>
</dbReference>
<evidence type="ECO:0000256" key="10">
    <source>
        <dbReference type="ARBA" id="ARBA00023180"/>
    </source>
</evidence>
<evidence type="ECO:0000256" key="15">
    <source>
        <dbReference type="ARBA" id="ARBA00041069"/>
    </source>
</evidence>
<evidence type="ECO:0000313" key="23">
    <source>
        <dbReference type="Proteomes" id="UP001153712"/>
    </source>
</evidence>
<keyword evidence="23" id="KW-1185">Reference proteome</keyword>
<keyword evidence="12" id="KW-0326">Glycosidase</keyword>
<dbReference type="OrthoDB" id="2866996at2759"/>
<evidence type="ECO:0000256" key="13">
    <source>
        <dbReference type="ARBA" id="ARBA00033445"/>
    </source>
</evidence>
<dbReference type="GO" id="GO:0005576">
    <property type="term" value="C:extracellular region"/>
    <property type="evidence" value="ECO:0007669"/>
    <property type="project" value="UniProtKB-SubCell"/>
</dbReference>
<dbReference type="GO" id="GO:0005764">
    <property type="term" value="C:lysosome"/>
    <property type="evidence" value="ECO:0007669"/>
    <property type="project" value="UniProtKB-SubCell"/>
</dbReference>
<feature type="chain" id="PRO_5040411196" description="Beta-mannosidase B" evidence="17">
    <location>
        <begin position="18"/>
        <end position="883"/>
    </location>
</feature>
<organism evidence="22 23">
    <name type="scientific">Phyllotreta striolata</name>
    <name type="common">Striped flea beetle</name>
    <name type="synonym">Crioceris striolata</name>
    <dbReference type="NCBI Taxonomy" id="444603"/>
    <lineage>
        <taxon>Eukaryota</taxon>
        <taxon>Metazoa</taxon>
        <taxon>Ecdysozoa</taxon>
        <taxon>Arthropoda</taxon>
        <taxon>Hexapoda</taxon>
        <taxon>Insecta</taxon>
        <taxon>Pterygota</taxon>
        <taxon>Neoptera</taxon>
        <taxon>Endopterygota</taxon>
        <taxon>Coleoptera</taxon>
        <taxon>Polyphaga</taxon>
        <taxon>Cucujiformia</taxon>
        <taxon>Chrysomeloidea</taxon>
        <taxon>Chrysomelidae</taxon>
        <taxon>Galerucinae</taxon>
        <taxon>Alticini</taxon>
        <taxon>Phyllotreta</taxon>
    </lineage>
</organism>
<proteinExistence type="inferred from homology"/>
<dbReference type="FunFam" id="2.60.120.260:FF:000060">
    <property type="entry name" value="Probable beta-mannosidase"/>
    <property type="match status" value="1"/>
</dbReference>
<evidence type="ECO:0000259" key="20">
    <source>
        <dbReference type="Pfam" id="PF17786"/>
    </source>
</evidence>
<keyword evidence="8 17" id="KW-0732">Signal</keyword>
<sequence>MIGWALFISFFVTVCKSDEIIDLDGNNWFLRDGSGEFKNLRAVVPGGVYSDLMRHEIIEDIFKGYNDNATKWVPRRNWTYSTTFNVKQDVLNSDNVNIVFEGLDTFARVVVNGKDVGGSNNMFVQYIMSIKDVLKVGSNSLEVQFRSPIEVAAALEEEQDKQYVVPPKCPPGEYRGECYANMIRKMQASFSWDWGPAFPSVGIWKKVYIESYQESKIRYIGTEITDDQTNWYLNVDIYLANNAKGAVNGAVKIDINGLTNTVNVQAKPDNNGEIKANSIFTVPKTTVETWWPNGYGKQTLYKLQATFTNNQGETNSKTVRVGFRSIELVQEQLGSGLSFYFKVNGVPIFMKGSNEIPLSILPEKGHHRSLIETMLNTAQENHMNMLRVWGGGVYESDYFYDLADEKGILIWQDFMFACAMYPTGSDYLLNVVQEIRHQVNRLRSHPSIALFAGNNENEGALRDNWYGTQDNFQTYYNDYIKLYINTVQTELKERISPNRIFLSSSPSNGLKTINEGYVSQNPGDYNYGDVHFYNYENDPWNSNIYPVCRFASEYGYQSLPSLSSWRKVTNDPEDLNINGRFMEHRQHHPEGTSQLKNMIEMNLKLPDETSADYTKSFVYLSQVVQALAIRIETEHYRRYRSNLNSAGQGHTMGALYWQLNDVWVAPTWSGIDFLGNQKMLQYFVKDAFAPVIITGHINDQRTLEIYVVSDRLETIPNVTASIQVFKWDSFNPVHTENITLDVSPSESKLIKSIETDEFLAEQNCGSKDDAKNNCFFYFTLNAPGHDQVAPVNYVFPAPLKNSNLKRPTVVLKSVTQVDTKPFKYYVKIGTDVVTPFVWLESSIQGRFENNGLLLTSPATCFEYTATTDDIDIHFINSVTITHL</sequence>
<dbReference type="AlphaFoldDB" id="A0A9N9TE29"/>
<keyword evidence="10" id="KW-0325">Glycoprotein</keyword>
<reference evidence="22" key="1">
    <citation type="submission" date="2022-01" db="EMBL/GenBank/DDBJ databases">
        <authorList>
            <person name="King R."/>
        </authorList>
    </citation>
    <scope>NUCLEOTIDE SEQUENCE</scope>
</reference>